<dbReference type="Gene3D" id="1.10.287.130">
    <property type="match status" value="1"/>
</dbReference>
<dbReference type="PRINTS" id="PR00344">
    <property type="entry name" value="BCTRLSENSOR"/>
</dbReference>
<dbReference type="Pfam" id="PF00512">
    <property type="entry name" value="HisKA"/>
    <property type="match status" value="1"/>
</dbReference>
<evidence type="ECO:0000256" key="5">
    <source>
        <dbReference type="ARBA" id="ARBA00022777"/>
    </source>
</evidence>
<dbReference type="Proteomes" id="UP000466535">
    <property type="component" value="Unassembled WGS sequence"/>
</dbReference>
<dbReference type="Gene3D" id="3.30.450.20">
    <property type="entry name" value="PAS domain"/>
    <property type="match status" value="1"/>
</dbReference>
<dbReference type="RefSeq" id="WP_159762647.1">
    <property type="nucleotide sequence ID" value="NZ_WUUT01000001.1"/>
</dbReference>
<dbReference type="SMART" id="SM00388">
    <property type="entry name" value="HisKA"/>
    <property type="match status" value="1"/>
</dbReference>
<dbReference type="PANTHER" id="PTHR43711">
    <property type="entry name" value="TWO-COMPONENT HISTIDINE KINASE"/>
    <property type="match status" value="1"/>
</dbReference>
<dbReference type="CDD" id="cd00075">
    <property type="entry name" value="HATPase"/>
    <property type="match status" value="1"/>
</dbReference>
<evidence type="ECO:0000256" key="3">
    <source>
        <dbReference type="ARBA" id="ARBA00022553"/>
    </source>
</evidence>
<comment type="caution">
    <text evidence="9">The sequence shown here is derived from an EMBL/GenBank/DDBJ whole genome shotgun (WGS) entry which is preliminary data.</text>
</comment>
<keyword evidence="3" id="KW-0597">Phosphoprotein</keyword>
<dbReference type="SMART" id="SM00387">
    <property type="entry name" value="HATPase_c"/>
    <property type="match status" value="1"/>
</dbReference>
<dbReference type="InterPro" id="IPR005467">
    <property type="entry name" value="His_kinase_dom"/>
</dbReference>
<organism evidence="9 10">
    <name type="scientific">Halovenus carboxidivorans</name>
    <dbReference type="NCBI Taxonomy" id="2692199"/>
    <lineage>
        <taxon>Archaea</taxon>
        <taxon>Methanobacteriati</taxon>
        <taxon>Methanobacteriota</taxon>
        <taxon>Stenosarchaea group</taxon>
        <taxon>Halobacteria</taxon>
        <taxon>Halobacteriales</taxon>
        <taxon>Haloarculaceae</taxon>
        <taxon>Halovenus</taxon>
    </lineage>
</organism>
<dbReference type="SUPFAM" id="SSF47384">
    <property type="entry name" value="Homodimeric domain of signal transducing histidine kinase"/>
    <property type="match status" value="1"/>
</dbReference>
<evidence type="ECO:0000256" key="4">
    <source>
        <dbReference type="ARBA" id="ARBA00022679"/>
    </source>
</evidence>
<dbReference type="OrthoDB" id="8127at2157"/>
<keyword evidence="7" id="KW-0812">Transmembrane</keyword>
<keyword evidence="7" id="KW-0472">Membrane</keyword>
<dbReference type="CDD" id="cd00082">
    <property type="entry name" value="HisKA"/>
    <property type="match status" value="1"/>
</dbReference>
<feature type="domain" description="Histidine kinase" evidence="8">
    <location>
        <begin position="173"/>
        <end position="365"/>
    </location>
</feature>
<comment type="catalytic activity">
    <reaction evidence="1">
        <text>ATP + protein L-histidine = ADP + protein N-phospho-L-histidine.</text>
        <dbReference type="EC" id="2.7.13.3"/>
    </reaction>
</comment>
<dbReference type="InterPro" id="IPR000014">
    <property type="entry name" value="PAS"/>
</dbReference>
<sequence>MSWLGRPSVLQLAPGEFSLAYYIAAFLLVLLIIGAGLGLWLLRTESGTESVDAERLINAFDEPVTVLDPEDDVLLANVPFRAMFGEDLSGEAAADVFGSHPEIQTAVEEKDETVVELDSEGGKRTYRVQLYPIGRQPRPPRKWVVVLHDVTEHQNRRAELEAENEQLEQFASLISHDLRNPLDVAIGRTNAVKEQLDDSELETHLARTQESHERMRQIITDVLTLARDGHGIGETEPVPIETAAMDAWSHVDTDDASLSLDTQLVIQADEKRLVRAFENLFRNAVEHGGDDVSIEIGRIDGGFFVADDGEGIDPDDRESIFEPGYCSDEDGTGLGLAIVSEIAEGHGWTVSVTESADGGAQFEFTGVDQAPDELTPQAAE</sequence>
<dbReference type="InterPro" id="IPR036097">
    <property type="entry name" value="HisK_dim/P_sf"/>
</dbReference>
<name>A0A6B0T4S5_9EURY</name>
<feature type="transmembrane region" description="Helical" evidence="7">
    <location>
        <begin position="20"/>
        <end position="42"/>
    </location>
</feature>
<accession>A0A6B0T4S5</accession>
<dbReference type="SUPFAM" id="SSF55874">
    <property type="entry name" value="ATPase domain of HSP90 chaperone/DNA topoisomerase II/histidine kinase"/>
    <property type="match status" value="1"/>
</dbReference>
<dbReference type="GO" id="GO:0000155">
    <property type="term" value="F:phosphorelay sensor kinase activity"/>
    <property type="evidence" value="ECO:0007669"/>
    <property type="project" value="InterPro"/>
</dbReference>
<dbReference type="AlphaFoldDB" id="A0A6B0T4S5"/>
<dbReference type="InterPro" id="IPR003661">
    <property type="entry name" value="HisK_dim/P_dom"/>
</dbReference>
<protein>
    <recommendedName>
        <fullName evidence="2">histidine kinase</fullName>
        <ecNumber evidence="2">2.7.13.3</ecNumber>
    </recommendedName>
</protein>
<dbReference type="InterPro" id="IPR036890">
    <property type="entry name" value="HATPase_C_sf"/>
</dbReference>
<keyword evidence="10" id="KW-1185">Reference proteome</keyword>
<proteinExistence type="predicted"/>
<dbReference type="CDD" id="cd00130">
    <property type="entry name" value="PAS"/>
    <property type="match status" value="1"/>
</dbReference>
<dbReference type="Pfam" id="PF02518">
    <property type="entry name" value="HATPase_c"/>
    <property type="match status" value="1"/>
</dbReference>
<keyword evidence="4" id="KW-0808">Transferase</keyword>
<evidence type="ECO:0000256" key="1">
    <source>
        <dbReference type="ARBA" id="ARBA00000085"/>
    </source>
</evidence>
<evidence type="ECO:0000259" key="8">
    <source>
        <dbReference type="PROSITE" id="PS50109"/>
    </source>
</evidence>
<dbReference type="InterPro" id="IPR003594">
    <property type="entry name" value="HATPase_dom"/>
</dbReference>
<evidence type="ECO:0000256" key="6">
    <source>
        <dbReference type="ARBA" id="ARBA00023012"/>
    </source>
</evidence>
<keyword evidence="6" id="KW-0902">Two-component regulatory system</keyword>
<dbReference type="Gene3D" id="3.30.565.10">
    <property type="entry name" value="Histidine kinase-like ATPase, C-terminal domain"/>
    <property type="match status" value="1"/>
</dbReference>
<reference evidence="9 10" key="1">
    <citation type="submission" date="2019-12" db="EMBL/GenBank/DDBJ databases">
        <title>Isolation and characterization of three novel carbon monoxide-oxidizing members of Halobacteria from salione crusts and soils.</title>
        <authorList>
            <person name="Myers M.R."/>
            <person name="King G.M."/>
        </authorList>
    </citation>
    <scope>NUCLEOTIDE SEQUENCE [LARGE SCALE GENOMIC DNA]</scope>
    <source>
        <strain evidence="9 10">WSH3</strain>
    </source>
</reference>
<dbReference type="PROSITE" id="PS50109">
    <property type="entry name" value="HIS_KIN"/>
    <property type="match status" value="1"/>
</dbReference>
<gene>
    <name evidence="9" type="ORF">GRX03_02730</name>
</gene>
<dbReference type="EMBL" id="WUUT01000001">
    <property type="protein sequence ID" value="MXR50523.1"/>
    <property type="molecule type" value="Genomic_DNA"/>
</dbReference>
<evidence type="ECO:0000256" key="2">
    <source>
        <dbReference type="ARBA" id="ARBA00012438"/>
    </source>
</evidence>
<evidence type="ECO:0000256" key="7">
    <source>
        <dbReference type="SAM" id="Phobius"/>
    </source>
</evidence>
<keyword evidence="7" id="KW-1133">Transmembrane helix</keyword>
<dbReference type="PANTHER" id="PTHR43711:SF1">
    <property type="entry name" value="HISTIDINE KINASE 1"/>
    <property type="match status" value="1"/>
</dbReference>
<dbReference type="InterPro" id="IPR004358">
    <property type="entry name" value="Sig_transdc_His_kin-like_C"/>
</dbReference>
<evidence type="ECO:0000313" key="9">
    <source>
        <dbReference type="EMBL" id="MXR50523.1"/>
    </source>
</evidence>
<dbReference type="InterPro" id="IPR050736">
    <property type="entry name" value="Sensor_HK_Regulatory"/>
</dbReference>
<keyword evidence="5" id="KW-0418">Kinase</keyword>
<dbReference type="EC" id="2.7.13.3" evidence="2"/>
<evidence type="ECO:0000313" key="10">
    <source>
        <dbReference type="Proteomes" id="UP000466535"/>
    </source>
</evidence>